<evidence type="ECO:0000313" key="1">
    <source>
        <dbReference type="EMBL" id="KAI5653451.1"/>
    </source>
</evidence>
<evidence type="ECO:0000313" key="2">
    <source>
        <dbReference type="Proteomes" id="UP001060085"/>
    </source>
</evidence>
<comment type="caution">
    <text evidence="1">The sequence shown here is derived from an EMBL/GenBank/DDBJ whole genome shotgun (WGS) entry which is preliminary data.</text>
</comment>
<proteinExistence type="predicted"/>
<name>A0ACB9ZYR1_CATRO</name>
<organism evidence="1 2">
    <name type="scientific">Catharanthus roseus</name>
    <name type="common">Madagascar periwinkle</name>
    <name type="synonym">Vinca rosea</name>
    <dbReference type="NCBI Taxonomy" id="4058"/>
    <lineage>
        <taxon>Eukaryota</taxon>
        <taxon>Viridiplantae</taxon>
        <taxon>Streptophyta</taxon>
        <taxon>Embryophyta</taxon>
        <taxon>Tracheophyta</taxon>
        <taxon>Spermatophyta</taxon>
        <taxon>Magnoliopsida</taxon>
        <taxon>eudicotyledons</taxon>
        <taxon>Gunneridae</taxon>
        <taxon>Pentapetalae</taxon>
        <taxon>asterids</taxon>
        <taxon>lamiids</taxon>
        <taxon>Gentianales</taxon>
        <taxon>Apocynaceae</taxon>
        <taxon>Rauvolfioideae</taxon>
        <taxon>Vinceae</taxon>
        <taxon>Catharanthinae</taxon>
        <taxon>Catharanthus</taxon>
    </lineage>
</organism>
<dbReference type="EMBL" id="CM044707">
    <property type="protein sequence ID" value="KAI5653451.1"/>
    <property type="molecule type" value="Genomic_DNA"/>
</dbReference>
<dbReference type="Proteomes" id="UP001060085">
    <property type="component" value="Linkage Group LG07"/>
</dbReference>
<protein>
    <submittedName>
        <fullName evidence="1">Uncharacterized protein</fullName>
    </submittedName>
</protein>
<sequence>MIVVLDKSEEVNFYANRTNTFFARESLCVQNFEDSSKEEDGKLAYKSIKTIDFFPSNSYLSYEIYFKEIKLFSLEFLLQDFENRMGVNIELFKVEKSNLRKEAFEQVFKLVPIWCKQSKIGLFQRVPLKRNASMVMFVLGRKTNMNLIKYIHSKNHDIVNANNKKDYSREQLGVENWLSNCRKDPTVDEVPQSKEVLGKDLDPILQSKRIYIIRMDLIIPIVFPASIKRFLDGHMPTQSHQEGTSEPSMRLVNETLQSIKQSIEGLAR</sequence>
<keyword evidence="2" id="KW-1185">Reference proteome</keyword>
<reference evidence="2" key="1">
    <citation type="journal article" date="2023" name="Nat. Plants">
        <title>Single-cell RNA sequencing provides a high-resolution roadmap for understanding the multicellular compartmentation of specialized metabolism.</title>
        <authorList>
            <person name="Sun S."/>
            <person name="Shen X."/>
            <person name="Li Y."/>
            <person name="Li Y."/>
            <person name="Wang S."/>
            <person name="Li R."/>
            <person name="Zhang H."/>
            <person name="Shen G."/>
            <person name="Guo B."/>
            <person name="Wei J."/>
            <person name="Xu J."/>
            <person name="St-Pierre B."/>
            <person name="Chen S."/>
            <person name="Sun C."/>
        </authorList>
    </citation>
    <scope>NUCLEOTIDE SEQUENCE [LARGE SCALE GENOMIC DNA]</scope>
</reference>
<accession>A0ACB9ZYR1</accession>
<gene>
    <name evidence="1" type="ORF">M9H77_30638</name>
</gene>